<dbReference type="RefSeq" id="WP_138746725.1">
    <property type="nucleotide sequence ID" value="NZ_VCLB01000001.1"/>
</dbReference>
<dbReference type="Proteomes" id="UP000307874">
    <property type="component" value="Unassembled WGS sequence"/>
</dbReference>
<organism evidence="3 4">
    <name type="scientific">Martelella lutilitoris</name>
    <dbReference type="NCBI Taxonomy" id="2583532"/>
    <lineage>
        <taxon>Bacteria</taxon>
        <taxon>Pseudomonadati</taxon>
        <taxon>Pseudomonadota</taxon>
        <taxon>Alphaproteobacteria</taxon>
        <taxon>Hyphomicrobiales</taxon>
        <taxon>Aurantimonadaceae</taxon>
        <taxon>Martelella</taxon>
    </lineage>
</organism>
<name>A0A5C4JW54_9HYPH</name>
<evidence type="ECO:0000313" key="3">
    <source>
        <dbReference type="EMBL" id="TNB49683.1"/>
    </source>
</evidence>
<feature type="domain" description="Multi-ubiquitin" evidence="2">
    <location>
        <begin position="13"/>
        <end position="85"/>
    </location>
</feature>
<dbReference type="EMBL" id="VCLB01000001">
    <property type="protein sequence ID" value="TNB49683.1"/>
    <property type="molecule type" value="Genomic_DNA"/>
</dbReference>
<dbReference type="Pfam" id="PF14452">
    <property type="entry name" value="Multi_ubiq"/>
    <property type="match status" value="1"/>
</dbReference>
<reference evidence="3 4" key="1">
    <citation type="submission" date="2019-06" db="EMBL/GenBank/DDBJ databases">
        <title>Martelella lutilitoris sp. nov., isolated from a tidal mudflat.</title>
        <authorList>
            <person name="Kim Y.-J."/>
        </authorList>
    </citation>
    <scope>NUCLEOTIDE SEQUENCE [LARGE SCALE GENOMIC DNA]</scope>
    <source>
        <strain evidence="3 4">GH2-6</strain>
    </source>
</reference>
<evidence type="ECO:0000256" key="1">
    <source>
        <dbReference type="SAM" id="MobiDB-lite"/>
    </source>
</evidence>
<evidence type="ECO:0000313" key="4">
    <source>
        <dbReference type="Proteomes" id="UP000307874"/>
    </source>
</evidence>
<feature type="region of interest" description="Disordered" evidence="1">
    <location>
        <begin position="42"/>
        <end position="73"/>
    </location>
</feature>
<dbReference type="OrthoDB" id="7859556at2"/>
<sequence>MANDDKEEKSKAVTIVIDGTPYEVDKGDLTYVELVTLADPEYPQHPETTYSVTYKRGHGNKPEGTLSPGGSVKVKDGMVFNVSRTGQS</sequence>
<proteinExistence type="predicted"/>
<evidence type="ECO:0000259" key="2">
    <source>
        <dbReference type="Pfam" id="PF14452"/>
    </source>
</evidence>
<protein>
    <recommendedName>
        <fullName evidence="2">Multi-ubiquitin domain-containing protein</fullName>
    </recommendedName>
</protein>
<keyword evidence="4" id="KW-1185">Reference proteome</keyword>
<dbReference type="AlphaFoldDB" id="A0A5C4JW54"/>
<dbReference type="InterPro" id="IPR027802">
    <property type="entry name" value="Multi-ubiquitin_dom"/>
</dbReference>
<accession>A0A5C4JW54</accession>
<gene>
    <name evidence="3" type="ORF">FF124_01610</name>
</gene>
<comment type="caution">
    <text evidence="3">The sequence shown here is derived from an EMBL/GenBank/DDBJ whole genome shotgun (WGS) entry which is preliminary data.</text>
</comment>